<evidence type="ECO:0000313" key="2">
    <source>
        <dbReference type="Proteomes" id="UP000799118"/>
    </source>
</evidence>
<accession>A0A6A4I7T2</accession>
<dbReference type="Proteomes" id="UP000799118">
    <property type="component" value="Unassembled WGS sequence"/>
</dbReference>
<dbReference type="EMBL" id="ML769406">
    <property type="protein sequence ID" value="KAE9405903.1"/>
    <property type="molecule type" value="Genomic_DNA"/>
</dbReference>
<evidence type="ECO:0000313" key="1">
    <source>
        <dbReference type="EMBL" id="KAE9405903.1"/>
    </source>
</evidence>
<protein>
    <submittedName>
        <fullName evidence="1">Uncharacterized protein</fullName>
    </submittedName>
</protein>
<dbReference type="AlphaFoldDB" id="A0A6A4I7T2"/>
<proteinExistence type="predicted"/>
<name>A0A6A4I7T2_9AGAR</name>
<keyword evidence="2" id="KW-1185">Reference proteome</keyword>
<organism evidence="1 2">
    <name type="scientific">Gymnopus androsaceus JB14</name>
    <dbReference type="NCBI Taxonomy" id="1447944"/>
    <lineage>
        <taxon>Eukaryota</taxon>
        <taxon>Fungi</taxon>
        <taxon>Dikarya</taxon>
        <taxon>Basidiomycota</taxon>
        <taxon>Agaricomycotina</taxon>
        <taxon>Agaricomycetes</taxon>
        <taxon>Agaricomycetidae</taxon>
        <taxon>Agaricales</taxon>
        <taxon>Marasmiineae</taxon>
        <taxon>Omphalotaceae</taxon>
        <taxon>Gymnopus</taxon>
    </lineage>
</organism>
<sequence>MYLIEKSPRLGSSGSLVRDVTSEASSYKGCVARWSLSDAGGVGSGSRGKAPGGGLKKYASEECLLSAGIAPEMDYHGGRTENDHLENHDLRLFARVASSSTLNPTLTLRLRVSY</sequence>
<reference evidence="1" key="1">
    <citation type="journal article" date="2019" name="Environ. Microbiol.">
        <title>Fungal ecological strategies reflected in gene transcription - a case study of two litter decomposers.</title>
        <authorList>
            <person name="Barbi F."/>
            <person name="Kohler A."/>
            <person name="Barry K."/>
            <person name="Baskaran P."/>
            <person name="Daum C."/>
            <person name="Fauchery L."/>
            <person name="Ihrmark K."/>
            <person name="Kuo A."/>
            <person name="LaButti K."/>
            <person name="Lipzen A."/>
            <person name="Morin E."/>
            <person name="Grigoriev I.V."/>
            <person name="Henrissat B."/>
            <person name="Lindahl B."/>
            <person name="Martin F."/>
        </authorList>
    </citation>
    <scope>NUCLEOTIDE SEQUENCE</scope>
    <source>
        <strain evidence="1">JB14</strain>
    </source>
</reference>
<gene>
    <name evidence="1" type="ORF">BT96DRAFT_915853</name>
</gene>